<organism evidence="1 2">
    <name type="scientific">Polycladomyces abyssicola</name>
    <dbReference type="NCBI Taxonomy" id="1125966"/>
    <lineage>
        <taxon>Bacteria</taxon>
        <taxon>Bacillati</taxon>
        <taxon>Bacillota</taxon>
        <taxon>Bacilli</taxon>
        <taxon>Bacillales</taxon>
        <taxon>Thermoactinomycetaceae</taxon>
        <taxon>Polycladomyces</taxon>
    </lineage>
</organism>
<dbReference type="Proteomes" id="UP000677436">
    <property type="component" value="Chromosome"/>
</dbReference>
<reference evidence="1" key="1">
    <citation type="journal article" date="2013" name="Int. J. Syst. Evol. Microbiol.">
        <title>Polycladomyces abyssicola gen. nov., sp. nov., a thermophilic filamentous bacterium isolated from hemipelagic sediment.</title>
        <authorList>
            <person name="Tsubouchi T."/>
            <person name="Shimane Y."/>
            <person name="Mori K."/>
            <person name="Usui K."/>
            <person name="Hiraki T."/>
            <person name="Tame A."/>
            <person name="Uematsu K."/>
            <person name="Maruyama T."/>
            <person name="Hatada Y."/>
        </authorList>
    </citation>
    <scope>NUCLEOTIDE SEQUENCE</scope>
    <source>
        <strain evidence="1">JIR-001</strain>
    </source>
</reference>
<evidence type="ECO:0008006" key="3">
    <source>
        <dbReference type="Google" id="ProtNLM"/>
    </source>
</evidence>
<dbReference type="AlphaFoldDB" id="A0A8D5UHH7"/>
<evidence type="ECO:0000313" key="2">
    <source>
        <dbReference type="Proteomes" id="UP000677436"/>
    </source>
</evidence>
<gene>
    <name evidence="1" type="ORF">JIR001_23340</name>
</gene>
<dbReference type="KEGG" id="pabs:JIR001_23340"/>
<dbReference type="SUPFAM" id="SSF53850">
    <property type="entry name" value="Periplasmic binding protein-like II"/>
    <property type="match status" value="1"/>
</dbReference>
<dbReference type="EMBL" id="AP024601">
    <property type="protein sequence ID" value="BCU82551.1"/>
    <property type="molecule type" value="Genomic_DNA"/>
</dbReference>
<protein>
    <recommendedName>
        <fullName evidence="3">Extracellular solute-binding protein</fullName>
    </recommendedName>
</protein>
<dbReference type="Gene3D" id="3.40.190.10">
    <property type="entry name" value="Periplasmic binding protein-like II"/>
    <property type="match status" value="1"/>
</dbReference>
<accession>A0A8D5UHH7</accession>
<name>A0A8D5UHH7_9BACL</name>
<proteinExistence type="predicted"/>
<reference evidence="1" key="2">
    <citation type="journal article" date="2021" name="Microbiol. Resour. Announc.">
        <title>Complete Genome Sequence of Polycladomyces abyssicola JIR-001T, Isolated from Hemipelagic Sediment in Deep Seawater.</title>
        <authorList>
            <person name="Tsubouchi T."/>
            <person name="Kaneko Y."/>
        </authorList>
    </citation>
    <scope>NUCLEOTIDE SEQUENCE</scope>
    <source>
        <strain evidence="1">JIR-001</strain>
    </source>
</reference>
<dbReference type="RefSeq" id="WP_246512102.1">
    <property type="nucleotide sequence ID" value="NZ_AP024601.1"/>
</dbReference>
<evidence type="ECO:0000313" key="1">
    <source>
        <dbReference type="EMBL" id="BCU82551.1"/>
    </source>
</evidence>
<keyword evidence="2" id="KW-1185">Reference proteome</keyword>
<sequence length="123" mass="14162">MLGNGLAINVNSPNRAAAEALVDFLTSREAQCEIKRQSCTIPARKEVAEDRTLWRSDVHPEHYHVFVDVLPYARSIRDLGVTEEQFSFLENELHLMWARVESPDVACRRIAEEWRRRSALPTT</sequence>